<protein>
    <recommendedName>
        <fullName evidence="5">BFN domain-containing protein</fullName>
    </recommendedName>
</protein>
<dbReference type="EMBL" id="KC595277">
    <property type="protein sequence ID" value="AGK84810.1"/>
    <property type="molecule type" value="Genomic_DNA"/>
</dbReference>
<feature type="compositionally biased region" description="Polar residues" evidence="1">
    <location>
        <begin position="144"/>
        <end position="177"/>
    </location>
</feature>
<organism evidence="4">
    <name type="scientific">uncultured bacterium BAC25G1</name>
    <dbReference type="NCBI Taxonomy" id="1329523"/>
    <lineage>
        <taxon>Bacteria</taxon>
        <taxon>environmental samples</taxon>
    </lineage>
</organism>
<sequence>MEKKYKLELVGITYNQIESGVYALILQQAGGTRRIPIIIGFPEAQAIECKLQEVVTPRPLTHDTMVAALSAFGIFLTKVEIRKLPNGVFAADLIFSDGNNEKVVDSRSSDAVALAIRVGAPIFTSESVLNESGFEPDAKEKCTPESTQSAISGSDKQENPPATASHLSRMSLSQLSQAMMKAAENEDYEEAAKIKSEIDRRNKQNPEE</sequence>
<dbReference type="InterPro" id="IPR003729">
    <property type="entry name" value="Bi_nuclease_dom"/>
</dbReference>
<name>R4JGB4_9BACT</name>
<dbReference type="InterPro" id="IPR036104">
    <property type="entry name" value="BFN_sf"/>
</dbReference>
<reference evidence="4" key="1">
    <citation type="journal article" date="2013" name="Appl. Environ. Microbiol.">
        <title>Functional screening of a metagenomic library reveals operons responsible for enhanced intestinal colonization by gut commensal microbes.</title>
        <authorList>
            <person name="Yoon M.Y."/>
            <person name="Lee K.M."/>
            <person name="Yoon Y."/>
            <person name="Go J."/>
            <person name="Park Y."/>
            <person name="Cho Y.J."/>
            <person name="Tannock G.W."/>
            <person name="Yoon S.S."/>
        </authorList>
    </citation>
    <scope>NUCLEOTIDE SEQUENCE</scope>
</reference>
<dbReference type="PROSITE" id="PS50151">
    <property type="entry name" value="UVR"/>
    <property type="match status" value="1"/>
</dbReference>
<evidence type="ECO:0000259" key="2">
    <source>
        <dbReference type="PROSITE" id="PS50151"/>
    </source>
</evidence>
<dbReference type="InterPro" id="IPR036876">
    <property type="entry name" value="UVR_dom_sf"/>
</dbReference>
<evidence type="ECO:0000313" key="4">
    <source>
        <dbReference type="EMBL" id="AGK84810.1"/>
    </source>
</evidence>
<gene>
    <name evidence="4" type="ORF">metaSSY_00560</name>
</gene>
<dbReference type="PROSITE" id="PS51658">
    <property type="entry name" value="BFN"/>
    <property type="match status" value="1"/>
</dbReference>
<dbReference type="Pfam" id="PF02151">
    <property type="entry name" value="UVR"/>
    <property type="match status" value="1"/>
</dbReference>
<dbReference type="InterPro" id="IPR001943">
    <property type="entry name" value="UVR_dom"/>
</dbReference>
<dbReference type="PANTHER" id="PTHR15160:SF1">
    <property type="entry name" value="VON HIPPEL-LINDAU DISEASE TUMOR SUPPRESSOR"/>
    <property type="match status" value="1"/>
</dbReference>
<feature type="region of interest" description="Disordered" evidence="1">
    <location>
        <begin position="134"/>
        <end position="208"/>
    </location>
</feature>
<dbReference type="PANTHER" id="PTHR15160">
    <property type="entry name" value="VON HIPPEL-LINDAU PROTEIN"/>
    <property type="match status" value="1"/>
</dbReference>
<dbReference type="GO" id="GO:0004518">
    <property type="term" value="F:nuclease activity"/>
    <property type="evidence" value="ECO:0007669"/>
    <property type="project" value="InterPro"/>
</dbReference>
<evidence type="ECO:0000259" key="3">
    <source>
        <dbReference type="PROSITE" id="PS51658"/>
    </source>
</evidence>
<evidence type="ECO:0000256" key="1">
    <source>
        <dbReference type="SAM" id="MobiDB-lite"/>
    </source>
</evidence>
<feature type="domain" description="UVR" evidence="2">
    <location>
        <begin position="169"/>
        <end position="204"/>
    </location>
</feature>
<feature type="domain" description="BFN" evidence="3">
    <location>
        <begin position="4"/>
        <end position="136"/>
    </location>
</feature>
<proteinExistence type="predicted"/>
<dbReference type="Pfam" id="PF02577">
    <property type="entry name" value="BFN_dom"/>
    <property type="match status" value="1"/>
</dbReference>
<accession>R4JGB4</accession>
<dbReference type="SUPFAM" id="SSF46600">
    <property type="entry name" value="C-terminal UvrC-binding domain of UvrB"/>
    <property type="match status" value="1"/>
</dbReference>
<feature type="compositionally biased region" description="Basic and acidic residues" evidence="1">
    <location>
        <begin position="190"/>
        <end position="208"/>
    </location>
</feature>
<dbReference type="SUPFAM" id="SSF103256">
    <property type="entry name" value="Hypothetical protein TM0160"/>
    <property type="match status" value="1"/>
</dbReference>
<dbReference type="AlphaFoldDB" id="R4JGB4"/>
<dbReference type="Gene3D" id="3.10.690.10">
    <property type="entry name" value="Bifunctional nuclease domain"/>
    <property type="match status" value="1"/>
</dbReference>
<evidence type="ECO:0008006" key="5">
    <source>
        <dbReference type="Google" id="ProtNLM"/>
    </source>
</evidence>